<organism evidence="2 3">
    <name type="scientific">Ruicaihuangia caeni</name>
    <dbReference type="NCBI Taxonomy" id="3042517"/>
    <lineage>
        <taxon>Bacteria</taxon>
        <taxon>Bacillati</taxon>
        <taxon>Actinomycetota</taxon>
        <taxon>Actinomycetes</taxon>
        <taxon>Micrococcales</taxon>
        <taxon>Microbacteriaceae</taxon>
        <taxon>Ruicaihuangia</taxon>
    </lineage>
</organism>
<feature type="transmembrane region" description="Helical" evidence="1">
    <location>
        <begin position="9"/>
        <end position="27"/>
    </location>
</feature>
<evidence type="ECO:0000313" key="3">
    <source>
        <dbReference type="Proteomes" id="UP001321506"/>
    </source>
</evidence>
<name>A0AAW6T567_9MICO</name>
<dbReference type="Pfam" id="PF02325">
    <property type="entry name" value="CCB3_YggT"/>
    <property type="match status" value="1"/>
</dbReference>
<feature type="transmembrane region" description="Helical" evidence="1">
    <location>
        <begin position="77"/>
        <end position="96"/>
    </location>
</feature>
<dbReference type="AlphaFoldDB" id="A0AAW6T567"/>
<gene>
    <name evidence="2" type="ORF">QF206_04560</name>
</gene>
<reference evidence="2 3" key="1">
    <citation type="submission" date="2023-04" db="EMBL/GenBank/DDBJ databases">
        <title>Klugiella caeni sp. nov. isolated from the sludge of biochemical tank.</title>
        <authorList>
            <person name="Geng K."/>
        </authorList>
    </citation>
    <scope>NUCLEOTIDE SEQUENCE [LARGE SCALE GENOMIC DNA]</scope>
    <source>
        <strain evidence="2 3">YN-L-19</strain>
    </source>
</reference>
<keyword evidence="1" id="KW-0812">Transmembrane</keyword>
<dbReference type="Proteomes" id="UP001321506">
    <property type="component" value="Unassembled WGS sequence"/>
</dbReference>
<dbReference type="EMBL" id="JASATX010000001">
    <property type="protein sequence ID" value="MDI2098236.1"/>
    <property type="molecule type" value="Genomic_DNA"/>
</dbReference>
<keyword evidence="1" id="KW-1133">Transmembrane helix</keyword>
<evidence type="ECO:0000313" key="2">
    <source>
        <dbReference type="EMBL" id="MDI2098236.1"/>
    </source>
</evidence>
<sequence length="97" mass="10976">MIVSIIASVLYYVLLVFLLAMWARFIFDWVRVLSRNWRPKGFLLVVAEASYTVTDPPIRAIRKIIPPLRIGGAAIDFGWTIVLIACIILMQIMVAIA</sequence>
<keyword evidence="3" id="KW-1185">Reference proteome</keyword>
<evidence type="ECO:0000256" key="1">
    <source>
        <dbReference type="SAM" id="Phobius"/>
    </source>
</evidence>
<protein>
    <submittedName>
        <fullName evidence="2">YggT family protein</fullName>
    </submittedName>
</protein>
<comment type="caution">
    <text evidence="2">The sequence shown here is derived from an EMBL/GenBank/DDBJ whole genome shotgun (WGS) entry which is preliminary data.</text>
</comment>
<proteinExistence type="predicted"/>
<dbReference type="GO" id="GO:0016020">
    <property type="term" value="C:membrane"/>
    <property type="evidence" value="ECO:0007669"/>
    <property type="project" value="InterPro"/>
</dbReference>
<accession>A0AAW6T567</accession>
<dbReference type="InterPro" id="IPR003425">
    <property type="entry name" value="CCB3/YggT"/>
</dbReference>
<keyword evidence="1" id="KW-0472">Membrane</keyword>
<dbReference type="RefSeq" id="WP_281487985.1">
    <property type="nucleotide sequence ID" value="NZ_CP159582.1"/>
</dbReference>